<gene>
    <name evidence="2" type="ORF">Tci_513689</name>
</gene>
<feature type="region of interest" description="Disordered" evidence="1">
    <location>
        <begin position="157"/>
        <end position="185"/>
    </location>
</feature>
<sequence>GLRDCPPILATGRYAQWRSCFLRYIDTRPNGDALRKCILEGPYTPSTVIILAVPATKNAPVVPERTTVKTILNMSPENKAHFESKKEAIHLLLTEIKDEIYSTVDACKKAHEMWEAIERQQQAAESLQKAATAEFPKSAAAYTELLIKLYKPTNNNLKTSSNSKHKNVDSTPRYKNDNHTGQFGNQRTVNVAGAKETVDSQVQYDTGYNVFSNERHHSEQPESISNTCVVEKVDSNVIPDSPNMSDNDIQTDQNAVKVMMSTEFERYKALNNRTVAYDKLERKLNETLGLLPQKEIDIKEGLKVKAYEISVVKEKRDK</sequence>
<feature type="non-terminal residue" evidence="2">
    <location>
        <position position="1"/>
    </location>
</feature>
<reference evidence="2" key="1">
    <citation type="journal article" date="2019" name="Sci. Rep.">
        <title>Draft genome of Tanacetum cinerariifolium, the natural source of mosquito coil.</title>
        <authorList>
            <person name="Yamashiro T."/>
            <person name="Shiraishi A."/>
            <person name="Satake H."/>
            <person name="Nakayama K."/>
        </authorList>
    </citation>
    <scope>NUCLEOTIDE SEQUENCE</scope>
</reference>
<organism evidence="2">
    <name type="scientific">Tanacetum cinerariifolium</name>
    <name type="common">Dalmatian daisy</name>
    <name type="synonym">Chrysanthemum cinerariifolium</name>
    <dbReference type="NCBI Taxonomy" id="118510"/>
    <lineage>
        <taxon>Eukaryota</taxon>
        <taxon>Viridiplantae</taxon>
        <taxon>Streptophyta</taxon>
        <taxon>Embryophyta</taxon>
        <taxon>Tracheophyta</taxon>
        <taxon>Spermatophyta</taxon>
        <taxon>Magnoliopsida</taxon>
        <taxon>eudicotyledons</taxon>
        <taxon>Gunneridae</taxon>
        <taxon>Pentapetalae</taxon>
        <taxon>asterids</taxon>
        <taxon>campanulids</taxon>
        <taxon>Asterales</taxon>
        <taxon>Asteraceae</taxon>
        <taxon>Asteroideae</taxon>
        <taxon>Anthemideae</taxon>
        <taxon>Anthemidinae</taxon>
        <taxon>Tanacetum</taxon>
    </lineage>
</organism>
<proteinExistence type="predicted"/>
<protein>
    <submittedName>
        <fullName evidence="2">Uncharacterized protein</fullName>
    </submittedName>
</protein>
<comment type="caution">
    <text evidence="2">The sequence shown here is derived from an EMBL/GenBank/DDBJ whole genome shotgun (WGS) entry which is preliminary data.</text>
</comment>
<name>A0A699IIX8_TANCI</name>
<feature type="compositionally biased region" description="Basic and acidic residues" evidence="1">
    <location>
        <begin position="166"/>
        <end position="178"/>
    </location>
</feature>
<dbReference type="EMBL" id="BKCJ010276390">
    <property type="protein sequence ID" value="GEZ41716.1"/>
    <property type="molecule type" value="Genomic_DNA"/>
</dbReference>
<evidence type="ECO:0000313" key="2">
    <source>
        <dbReference type="EMBL" id="GEZ41716.1"/>
    </source>
</evidence>
<evidence type="ECO:0000256" key="1">
    <source>
        <dbReference type="SAM" id="MobiDB-lite"/>
    </source>
</evidence>
<accession>A0A699IIX8</accession>
<dbReference type="AlphaFoldDB" id="A0A699IIX8"/>